<organism evidence="2 3">
    <name type="scientific">Paludisphaera borealis</name>
    <dbReference type="NCBI Taxonomy" id="1387353"/>
    <lineage>
        <taxon>Bacteria</taxon>
        <taxon>Pseudomonadati</taxon>
        <taxon>Planctomycetota</taxon>
        <taxon>Planctomycetia</taxon>
        <taxon>Isosphaerales</taxon>
        <taxon>Isosphaeraceae</taxon>
        <taxon>Paludisphaera</taxon>
    </lineage>
</organism>
<dbReference type="EMBL" id="CP019082">
    <property type="protein sequence ID" value="APW63413.1"/>
    <property type="molecule type" value="Genomic_DNA"/>
</dbReference>
<dbReference type="RefSeq" id="WP_076349754.1">
    <property type="nucleotide sequence ID" value="NZ_CP019082.1"/>
</dbReference>
<proteinExistence type="predicted"/>
<keyword evidence="1" id="KW-0812">Transmembrane</keyword>
<dbReference type="OrthoDB" id="9895998at2"/>
<feature type="transmembrane region" description="Helical" evidence="1">
    <location>
        <begin position="50"/>
        <end position="69"/>
    </location>
</feature>
<feature type="transmembrane region" description="Helical" evidence="1">
    <location>
        <begin position="75"/>
        <end position="97"/>
    </location>
</feature>
<dbReference type="STRING" id="1387353.BSF38_04980"/>
<evidence type="ECO:0000313" key="2">
    <source>
        <dbReference type="EMBL" id="APW63413.1"/>
    </source>
</evidence>
<accession>A0A1U7CX00</accession>
<dbReference type="AlphaFoldDB" id="A0A1U7CX00"/>
<keyword evidence="3" id="KW-1185">Reference proteome</keyword>
<evidence type="ECO:0000256" key="1">
    <source>
        <dbReference type="SAM" id="Phobius"/>
    </source>
</evidence>
<evidence type="ECO:0000313" key="3">
    <source>
        <dbReference type="Proteomes" id="UP000186309"/>
    </source>
</evidence>
<name>A0A1U7CX00_9BACT</name>
<dbReference type="Proteomes" id="UP000186309">
    <property type="component" value="Chromosome"/>
</dbReference>
<reference evidence="3" key="1">
    <citation type="submission" date="2016-12" db="EMBL/GenBank/DDBJ databases">
        <title>Comparative genomics of four Isosphaeraceae planctomycetes: a common pool of plasmids and glycoside hydrolase genes.</title>
        <authorList>
            <person name="Ivanova A."/>
        </authorList>
    </citation>
    <scope>NUCLEOTIDE SEQUENCE [LARGE SCALE GENOMIC DNA]</scope>
    <source>
        <strain evidence="3">PX4</strain>
    </source>
</reference>
<protein>
    <submittedName>
        <fullName evidence="2">Uncharacterized protein</fullName>
    </submittedName>
</protein>
<keyword evidence="1" id="KW-1133">Transmembrane helix</keyword>
<dbReference type="KEGG" id="pbor:BSF38_04980"/>
<sequence length="120" mass="13693">MGNAPADPVVDLDERWRERRIKWGRKLGRLRLGVEPLDAQLDRHRRVTSVMSAVSGAIGLLFIALFSAFGRPDVGLIFVAVFLLPIIVFSWAGYLLLARRAHAFEREYDAYQSERRRLIG</sequence>
<gene>
    <name evidence="2" type="ORF">BSF38_04980</name>
</gene>
<keyword evidence="1" id="KW-0472">Membrane</keyword>